<evidence type="ECO:0000256" key="4">
    <source>
        <dbReference type="ARBA" id="ARBA00022759"/>
    </source>
</evidence>
<dbReference type="EMBL" id="KN847476">
    <property type="protein sequence ID" value="KIX08665.1"/>
    <property type="molecule type" value="Genomic_DNA"/>
</dbReference>
<evidence type="ECO:0000256" key="6">
    <source>
        <dbReference type="ARBA" id="ARBA00023157"/>
    </source>
</evidence>
<dbReference type="STRING" id="1442369.A0A0D2JH21"/>
<gene>
    <name evidence="8" type="ORF">Z518_03322</name>
</gene>
<dbReference type="VEuPathDB" id="FungiDB:Z518_03322"/>
<evidence type="ECO:0000313" key="9">
    <source>
        <dbReference type="Proteomes" id="UP000053617"/>
    </source>
</evidence>
<dbReference type="PANTHER" id="PTHR33146">
    <property type="entry name" value="ENDONUCLEASE 4"/>
    <property type="match status" value="1"/>
</dbReference>
<dbReference type="OrthoDB" id="441446at2759"/>
<accession>A0A0D2JH21</accession>
<evidence type="ECO:0000256" key="2">
    <source>
        <dbReference type="ARBA" id="ARBA00022722"/>
    </source>
</evidence>
<keyword evidence="6" id="KW-1015">Disulfide bond</keyword>
<dbReference type="AlphaFoldDB" id="A0A0D2JH21"/>
<comment type="similarity">
    <text evidence="1">Belongs to the nuclease type I family.</text>
</comment>
<sequence>MYFTDAAENLFHELVEPTEKFDISDGAVWADSNSVRFKWPWSRAWHFIDAKDDPPEVCNIHYSSDCDPDKECIIAAIKNMADILVNKTSRVNDPELSKEEQNNAFKFLLHFVGDVTQPLHTEAKCRGGNGIMVQWGRPDSQPEKIHEVWDSLIIKKLRGYKRPRGPDPDNVYDKELSLDWANDLKAKMDGSAIDVARECVDISKPEQCALKWAGEANSFICSYVLKDGVNLGQDEDEDDCEWDWHGPADVSKEYYEGAVPIVEDLVYKAGWRLGQWINALAEQRANMIKSGVVFDTRGLMVQPQMEL</sequence>
<organism evidence="8 9">
    <name type="scientific">Rhinocladiella mackenziei CBS 650.93</name>
    <dbReference type="NCBI Taxonomy" id="1442369"/>
    <lineage>
        <taxon>Eukaryota</taxon>
        <taxon>Fungi</taxon>
        <taxon>Dikarya</taxon>
        <taxon>Ascomycota</taxon>
        <taxon>Pezizomycotina</taxon>
        <taxon>Eurotiomycetes</taxon>
        <taxon>Chaetothyriomycetidae</taxon>
        <taxon>Chaetothyriales</taxon>
        <taxon>Herpotrichiellaceae</taxon>
        <taxon>Rhinocladiella</taxon>
    </lineage>
</organism>
<dbReference type="Pfam" id="PF02265">
    <property type="entry name" value="S1-P1_nuclease"/>
    <property type="match status" value="1"/>
</dbReference>
<dbReference type="CDD" id="cd11010">
    <property type="entry name" value="S1-P1_nuclease"/>
    <property type="match status" value="1"/>
</dbReference>
<evidence type="ECO:0000256" key="1">
    <source>
        <dbReference type="ARBA" id="ARBA00009547"/>
    </source>
</evidence>
<dbReference type="SUPFAM" id="SSF48537">
    <property type="entry name" value="Phospholipase C/P1 nuclease"/>
    <property type="match status" value="1"/>
</dbReference>
<evidence type="ECO:0000256" key="7">
    <source>
        <dbReference type="ARBA" id="ARBA00023180"/>
    </source>
</evidence>
<keyword evidence="9" id="KW-1185">Reference proteome</keyword>
<dbReference type="GO" id="GO:0004519">
    <property type="term" value="F:endonuclease activity"/>
    <property type="evidence" value="ECO:0007669"/>
    <property type="project" value="UniProtKB-KW"/>
</dbReference>
<keyword evidence="4" id="KW-0255">Endonuclease</keyword>
<dbReference type="InterPro" id="IPR003154">
    <property type="entry name" value="S1/P1nuclease"/>
</dbReference>
<keyword evidence="5" id="KW-0378">Hydrolase</keyword>
<dbReference type="PANTHER" id="PTHR33146:SF26">
    <property type="entry name" value="ENDONUCLEASE 4"/>
    <property type="match status" value="1"/>
</dbReference>
<evidence type="ECO:0000313" key="8">
    <source>
        <dbReference type="EMBL" id="KIX08665.1"/>
    </source>
</evidence>
<dbReference type="HOGENOM" id="CLU_044365_0_0_1"/>
<dbReference type="RefSeq" id="XP_013275801.1">
    <property type="nucleotide sequence ID" value="XM_013420347.1"/>
</dbReference>
<dbReference type="GO" id="GO:0006308">
    <property type="term" value="P:DNA catabolic process"/>
    <property type="evidence" value="ECO:0007669"/>
    <property type="project" value="InterPro"/>
</dbReference>
<dbReference type="GeneID" id="25291393"/>
<evidence type="ECO:0000256" key="3">
    <source>
        <dbReference type="ARBA" id="ARBA00022723"/>
    </source>
</evidence>
<evidence type="ECO:0000256" key="5">
    <source>
        <dbReference type="ARBA" id="ARBA00022801"/>
    </source>
</evidence>
<name>A0A0D2JH21_9EURO</name>
<keyword evidence="3" id="KW-0479">Metal-binding</keyword>
<dbReference type="InterPro" id="IPR008947">
    <property type="entry name" value="PLipase_C/P1_nuclease_dom_sf"/>
</dbReference>
<keyword evidence="2" id="KW-0540">Nuclease</keyword>
<proteinExistence type="inferred from homology"/>
<protein>
    <submittedName>
        <fullName evidence="8">Rhinocladiella mackenziei CBS 650.93 unplaced genomic scaffold supercont1.2, whole genome shotgun sequence</fullName>
    </submittedName>
</protein>
<dbReference type="GO" id="GO:0016788">
    <property type="term" value="F:hydrolase activity, acting on ester bonds"/>
    <property type="evidence" value="ECO:0007669"/>
    <property type="project" value="InterPro"/>
</dbReference>
<dbReference type="Proteomes" id="UP000053617">
    <property type="component" value="Unassembled WGS sequence"/>
</dbReference>
<dbReference type="GO" id="GO:0003676">
    <property type="term" value="F:nucleic acid binding"/>
    <property type="evidence" value="ECO:0007669"/>
    <property type="project" value="InterPro"/>
</dbReference>
<keyword evidence="7" id="KW-0325">Glycoprotein</keyword>
<dbReference type="Gene3D" id="1.10.575.10">
    <property type="entry name" value="P1 Nuclease"/>
    <property type="match status" value="1"/>
</dbReference>
<reference evidence="8 9" key="1">
    <citation type="submission" date="2015-01" db="EMBL/GenBank/DDBJ databases">
        <title>The Genome Sequence of Rhinocladiella mackenzie CBS 650.93.</title>
        <authorList>
            <consortium name="The Broad Institute Genomics Platform"/>
            <person name="Cuomo C."/>
            <person name="de Hoog S."/>
            <person name="Gorbushina A."/>
            <person name="Stielow B."/>
            <person name="Teixiera M."/>
            <person name="Abouelleil A."/>
            <person name="Chapman S.B."/>
            <person name="Priest M."/>
            <person name="Young S.K."/>
            <person name="Wortman J."/>
            <person name="Nusbaum C."/>
            <person name="Birren B."/>
        </authorList>
    </citation>
    <scope>NUCLEOTIDE SEQUENCE [LARGE SCALE GENOMIC DNA]</scope>
    <source>
        <strain evidence="8 9">CBS 650.93</strain>
    </source>
</reference>
<dbReference type="GO" id="GO:0046872">
    <property type="term" value="F:metal ion binding"/>
    <property type="evidence" value="ECO:0007669"/>
    <property type="project" value="UniProtKB-KW"/>
</dbReference>